<evidence type="ECO:0000256" key="4">
    <source>
        <dbReference type="ARBA" id="ARBA00022679"/>
    </source>
</evidence>
<dbReference type="InterPro" id="IPR029063">
    <property type="entry name" value="SAM-dependent_MTases_sf"/>
</dbReference>
<dbReference type="EMBL" id="WNME01000007">
    <property type="protein sequence ID" value="MUB63884.1"/>
    <property type="molecule type" value="Genomic_DNA"/>
</dbReference>
<comment type="pathway">
    <text evidence="1">Cell wall biogenesis; cell wall polysaccharide biosynthesis.</text>
</comment>
<gene>
    <name evidence="8" type="ORF">GNE07_12565</name>
</gene>
<keyword evidence="5" id="KW-0175">Coiled coil</keyword>
<evidence type="ECO:0000259" key="6">
    <source>
        <dbReference type="Pfam" id="PF00535"/>
    </source>
</evidence>
<dbReference type="Pfam" id="PF00535">
    <property type="entry name" value="Glycos_transf_2"/>
    <property type="match status" value="1"/>
</dbReference>
<evidence type="ECO:0000259" key="7">
    <source>
        <dbReference type="Pfam" id="PF13649"/>
    </source>
</evidence>
<dbReference type="GO" id="GO:0016757">
    <property type="term" value="F:glycosyltransferase activity"/>
    <property type="evidence" value="ECO:0007669"/>
    <property type="project" value="UniProtKB-KW"/>
</dbReference>
<dbReference type="SUPFAM" id="SSF53448">
    <property type="entry name" value="Nucleotide-diphospho-sugar transferases"/>
    <property type="match status" value="1"/>
</dbReference>
<dbReference type="InterPro" id="IPR001173">
    <property type="entry name" value="Glyco_trans_2-like"/>
</dbReference>
<dbReference type="InterPro" id="IPR041698">
    <property type="entry name" value="Methyltransf_25"/>
</dbReference>
<dbReference type="Gene3D" id="3.40.50.150">
    <property type="entry name" value="Vaccinia Virus protein VP39"/>
    <property type="match status" value="1"/>
</dbReference>
<keyword evidence="3" id="KW-0328">Glycosyltransferase</keyword>
<protein>
    <submittedName>
        <fullName evidence="8">Glycosyltransferase</fullName>
    </submittedName>
</protein>
<evidence type="ECO:0000313" key="9">
    <source>
        <dbReference type="Proteomes" id="UP000434223"/>
    </source>
</evidence>
<dbReference type="SUPFAM" id="SSF53335">
    <property type="entry name" value="S-adenosyl-L-methionine-dependent methyltransferases"/>
    <property type="match status" value="1"/>
</dbReference>
<comment type="caution">
    <text evidence="8">The sequence shown here is derived from an EMBL/GenBank/DDBJ whole genome shotgun (WGS) entry which is preliminary data.</text>
</comment>
<comment type="similarity">
    <text evidence="2">Belongs to the glycosyltransferase 2 family.</text>
</comment>
<dbReference type="InterPro" id="IPR029044">
    <property type="entry name" value="Nucleotide-diphossugar_trans"/>
</dbReference>
<dbReference type="RefSeq" id="WP_055652414.1">
    <property type="nucleotide sequence ID" value="NZ_CABJBJ010000053.1"/>
</dbReference>
<feature type="coiled-coil region" evidence="5">
    <location>
        <begin position="235"/>
        <end position="395"/>
    </location>
</feature>
<evidence type="ECO:0000256" key="3">
    <source>
        <dbReference type="ARBA" id="ARBA00022676"/>
    </source>
</evidence>
<dbReference type="CDD" id="cd04186">
    <property type="entry name" value="GT_2_like_c"/>
    <property type="match status" value="1"/>
</dbReference>
<feature type="domain" description="Glycosyltransferase 2-like" evidence="6">
    <location>
        <begin position="1227"/>
        <end position="1397"/>
    </location>
</feature>
<dbReference type="PANTHER" id="PTHR43179:SF12">
    <property type="entry name" value="GALACTOFURANOSYLTRANSFERASE GLFT2"/>
    <property type="match status" value="1"/>
</dbReference>
<evidence type="ECO:0000256" key="1">
    <source>
        <dbReference type="ARBA" id="ARBA00004776"/>
    </source>
</evidence>
<evidence type="ECO:0000256" key="5">
    <source>
        <dbReference type="SAM" id="Coils"/>
    </source>
</evidence>
<dbReference type="Proteomes" id="UP000434223">
    <property type="component" value="Unassembled WGS sequence"/>
</dbReference>
<dbReference type="CDD" id="cd02440">
    <property type="entry name" value="AdoMet_MTases"/>
    <property type="match status" value="1"/>
</dbReference>
<reference evidence="8 9" key="1">
    <citation type="submission" date="2019-09" db="EMBL/GenBank/DDBJ databases">
        <title>Draft genome sequencing of Hungatella hathewayi 123Y-2.</title>
        <authorList>
            <person name="Lv Q."/>
            <person name="Li S."/>
        </authorList>
    </citation>
    <scope>NUCLEOTIDE SEQUENCE [LARGE SCALE GENOMIC DNA]</scope>
    <source>
        <strain evidence="8 9">123Y-2</strain>
    </source>
</reference>
<sequence>MNQLINSEEYWDKRFQTDWDKYSGEEQTEFFAEITCRLLPAWLVKSIRMNKYIICDMGCACGEAVNILSQYLNTKVCGMDFANSAIEIAKKKYPIYQFEQGDISTLDTGKKIDIVYCSNVLEHFYTPWDMAEKMAMVTKHYLILQMPFREQLTIDEHFFKFDTNIIPLQIGEFTLVNLETVNGSEIPGTLYPDQQVLLVYSSHKEDIITARIDDIYKGIKNSDLIQWNNQKKEIEEYYNVQIAELKNTLEKLNTDYSLVSDEFNKRGLLIETSSKQLTDQIRTNSLLQEEIQNQKKLMTSLTQENNETIGKLTKANSSLQDEIQSHKKKLATYAEKNKEIAKELAEYRNNYNLLKEEIKDLKSIKEKYATLLLEKKQLDKELQNKESIIHRAKQKCVYMASTKTFRTVHFMFRLKYQFLKGTKDERKSFGKWLKSELCQKGGDSERRYNPIWNVISILDEVSGAKINSTLKVTDDIMLSNAPLAKHLQEEQQRLVSNIDLNSNEYMAIKEVLNSNKDMRIMIYPHVVYWEPLQTPQQLLKAFANNGWLCFFCEHPSLQNIYREAYPGLFIVHEKELLQAIDNREVFVLLTWLGSLSFINQIANKQIWYHILDKLDLFPYYDKYYDKLHTTIVRQASFVSYVASPLLNCLENRRDPIYLPNAVNPEDFLNIHNNYVPEDMKPILSKKHKIIGYYGYLAEWLDYELVRELAAARPNYEFVFIGKAIYDTSEIDNLSNVHLLGLKPYKELSDYAKYFDVATIPFIINDKMDCVSPIKFFEYCALGLPVVTSSMKEMDNFVCDFIACANGVDEFLFYLDKMVTKECHDLAIENGPLIALQNTWNSRIKIMEDVFNQELQNILNSDYENFDVILLGVIDFDYRYQRPQHFASRFAENGHRVFYVNANHFNPDSVVRICNDLYVINIYNDQSTAIHLTDWHEQLSLLHEKLDKIMNTYCIRDAVVIVDYPNWIFTAEHLRNLYGFKIITDYMDDFTGFLNPAESLVKENCKKLLELSDYVVASSEFLYDIAKKFNKNIEIIRNGTEYAHFHKAAVEHKNERKIIGYYGAVAEWFDYSKVIYVAQNMPDCDVVIIGRVTAGEKQLSKYNNIKLLGEIPYNELPKYLECFDVCLIPFDTSTDLIKATNPVKFYEYLSAGKKIVATDIPELEPFKDKYVYLSNDNHQFLEYIKICLENKDCLANDTEKMAFALKNDWQIRYENFYEVCRRAVPKVSIIVLTYNNLEINKICMNSILHNTAYANYELIVVDNCSTDGTTDYLRTLERDDARVKLILNKENKGFAGGNNVGINASSGEYVLLLNNDTVVTRGWITAMAKHLENNSKLGMCGPVTNSIGNEAKIKVNYHSVKEMYSFAYRYTTDHLNSEYKNPNVLALFCTMIKRNVIDSCGLLDEMYEIGMFEDDDYAEAVKQKGYELAIAEDAFIHHFEGASFKKLEDKKFHDIYDQNKERFEKKWGKKWTMHKKRKGITWDTNSEVNIL</sequence>
<evidence type="ECO:0000313" key="8">
    <source>
        <dbReference type="EMBL" id="MUB63884.1"/>
    </source>
</evidence>
<feature type="domain" description="Methyltransferase" evidence="7">
    <location>
        <begin position="54"/>
        <end position="138"/>
    </location>
</feature>
<keyword evidence="4" id="KW-0808">Transferase</keyword>
<dbReference type="Gene3D" id="3.40.50.2000">
    <property type="entry name" value="Glycogen Phosphorylase B"/>
    <property type="match status" value="2"/>
</dbReference>
<organism evidence="8 9">
    <name type="scientific">Hungatella hathewayi</name>
    <dbReference type="NCBI Taxonomy" id="154046"/>
    <lineage>
        <taxon>Bacteria</taxon>
        <taxon>Bacillati</taxon>
        <taxon>Bacillota</taxon>
        <taxon>Clostridia</taxon>
        <taxon>Lachnospirales</taxon>
        <taxon>Lachnospiraceae</taxon>
        <taxon>Hungatella</taxon>
    </lineage>
</organism>
<proteinExistence type="inferred from homology"/>
<dbReference type="Pfam" id="PF13649">
    <property type="entry name" value="Methyltransf_25"/>
    <property type="match status" value="1"/>
</dbReference>
<dbReference type="PANTHER" id="PTHR43179">
    <property type="entry name" value="RHAMNOSYLTRANSFERASE WBBL"/>
    <property type="match status" value="1"/>
</dbReference>
<accession>A0AAW9WFZ9</accession>
<name>A0AAW9WFZ9_9FIRM</name>
<dbReference type="Pfam" id="PF13692">
    <property type="entry name" value="Glyco_trans_1_4"/>
    <property type="match status" value="1"/>
</dbReference>
<dbReference type="Gene3D" id="3.90.550.10">
    <property type="entry name" value="Spore Coat Polysaccharide Biosynthesis Protein SpsA, Chain A"/>
    <property type="match status" value="1"/>
</dbReference>
<dbReference type="SUPFAM" id="SSF53756">
    <property type="entry name" value="UDP-Glycosyltransferase/glycogen phosphorylase"/>
    <property type="match status" value="2"/>
</dbReference>
<evidence type="ECO:0000256" key="2">
    <source>
        <dbReference type="ARBA" id="ARBA00006739"/>
    </source>
</evidence>